<gene>
    <name evidence="2" type="ORF">HHI36_009732</name>
</gene>
<dbReference type="AlphaFoldDB" id="A0ABD2MH36"/>
<dbReference type="Proteomes" id="UP001516400">
    <property type="component" value="Unassembled WGS sequence"/>
</dbReference>
<organism evidence="2 3">
    <name type="scientific">Cryptolaemus montrouzieri</name>
    <dbReference type="NCBI Taxonomy" id="559131"/>
    <lineage>
        <taxon>Eukaryota</taxon>
        <taxon>Metazoa</taxon>
        <taxon>Ecdysozoa</taxon>
        <taxon>Arthropoda</taxon>
        <taxon>Hexapoda</taxon>
        <taxon>Insecta</taxon>
        <taxon>Pterygota</taxon>
        <taxon>Neoptera</taxon>
        <taxon>Endopterygota</taxon>
        <taxon>Coleoptera</taxon>
        <taxon>Polyphaga</taxon>
        <taxon>Cucujiformia</taxon>
        <taxon>Coccinelloidea</taxon>
        <taxon>Coccinellidae</taxon>
        <taxon>Scymninae</taxon>
        <taxon>Scymnini</taxon>
        <taxon>Cryptolaemus</taxon>
    </lineage>
</organism>
<feature type="compositionally biased region" description="Basic and acidic residues" evidence="1">
    <location>
        <begin position="51"/>
        <end position="67"/>
    </location>
</feature>
<evidence type="ECO:0000313" key="3">
    <source>
        <dbReference type="Proteomes" id="UP001516400"/>
    </source>
</evidence>
<keyword evidence="3" id="KW-1185">Reference proteome</keyword>
<sequence>MCIENTASSILRISTDNTLKNIPKEPVYMDNEVHNLEERNIEIKRKRKIFPPKESRSKKPKRDPDTWKKRKAVLQTKGEEYISYKNILVPKKNQKWVFYVGNSVVLPGWGHTDDENTDG</sequence>
<name>A0ABD2MH36_9CUCU</name>
<protein>
    <submittedName>
        <fullName evidence="2">Uncharacterized protein</fullName>
    </submittedName>
</protein>
<reference evidence="2 3" key="1">
    <citation type="journal article" date="2021" name="BMC Biol.">
        <title>Horizontally acquired antibacterial genes associated with adaptive radiation of ladybird beetles.</title>
        <authorList>
            <person name="Li H.S."/>
            <person name="Tang X.F."/>
            <person name="Huang Y.H."/>
            <person name="Xu Z.Y."/>
            <person name="Chen M.L."/>
            <person name="Du X.Y."/>
            <person name="Qiu B.Y."/>
            <person name="Chen P.T."/>
            <person name="Zhang W."/>
            <person name="Slipinski A."/>
            <person name="Escalona H.E."/>
            <person name="Waterhouse R.M."/>
            <person name="Zwick A."/>
            <person name="Pang H."/>
        </authorList>
    </citation>
    <scope>NUCLEOTIDE SEQUENCE [LARGE SCALE GENOMIC DNA]</scope>
    <source>
        <strain evidence="2">SYSU2018</strain>
    </source>
</reference>
<dbReference type="EMBL" id="JABFTP020000001">
    <property type="protein sequence ID" value="KAL3265527.1"/>
    <property type="molecule type" value="Genomic_DNA"/>
</dbReference>
<comment type="caution">
    <text evidence="2">The sequence shown here is derived from an EMBL/GenBank/DDBJ whole genome shotgun (WGS) entry which is preliminary data.</text>
</comment>
<evidence type="ECO:0000256" key="1">
    <source>
        <dbReference type="SAM" id="MobiDB-lite"/>
    </source>
</evidence>
<feature type="region of interest" description="Disordered" evidence="1">
    <location>
        <begin position="47"/>
        <end position="70"/>
    </location>
</feature>
<accession>A0ABD2MH36</accession>
<proteinExistence type="predicted"/>
<evidence type="ECO:0000313" key="2">
    <source>
        <dbReference type="EMBL" id="KAL3265527.1"/>
    </source>
</evidence>